<keyword evidence="2" id="KW-1133">Transmembrane helix</keyword>
<proteinExistence type="predicted"/>
<feature type="transmembrane region" description="Helical" evidence="2">
    <location>
        <begin position="46"/>
        <end position="63"/>
    </location>
</feature>
<evidence type="ECO:0000256" key="2">
    <source>
        <dbReference type="SAM" id="Phobius"/>
    </source>
</evidence>
<reference evidence="3 4" key="1">
    <citation type="submission" date="2017-04" db="EMBL/GenBank/DDBJ databases">
        <authorList>
            <person name="Afonso C.L."/>
            <person name="Miller P.J."/>
            <person name="Scott M.A."/>
            <person name="Spackman E."/>
            <person name="Goraichik I."/>
            <person name="Dimitrov K.M."/>
            <person name="Suarez D.L."/>
            <person name="Swayne D.E."/>
        </authorList>
    </citation>
    <scope>NUCLEOTIDE SEQUENCE [LARGE SCALE GENOMIC DNA]</scope>
    <source>
        <strain evidence="3 4">CGMCC 1.10972</strain>
    </source>
</reference>
<dbReference type="RefSeq" id="WP_084411248.1">
    <property type="nucleotide sequence ID" value="NZ_FWXR01000015.1"/>
</dbReference>
<organism evidence="3 4">
    <name type="scientific">Fulvimarina manganoxydans</name>
    <dbReference type="NCBI Taxonomy" id="937218"/>
    <lineage>
        <taxon>Bacteria</taxon>
        <taxon>Pseudomonadati</taxon>
        <taxon>Pseudomonadota</taxon>
        <taxon>Alphaproteobacteria</taxon>
        <taxon>Hyphomicrobiales</taxon>
        <taxon>Aurantimonadaceae</taxon>
        <taxon>Fulvimarina</taxon>
    </lineage>
</organism>
<feature type="transmembrane region" description="Helical" evidence="2">
    <location>
        <begin position="69"/>
        <end position="87"/>
    </location>
</feature>
<keyword evidence="4" id="KW-1185">Reference proteome</keyword>
<dbReference type="Proteomes" id="UP000192656">
    <property type="component" value="Unassembled WGS sequence"/>
</dbReference>
<evidence type="ECO:0000256" key="1">
    <source>
        <dbReference type="SAM" id="MobiDB-lite"/>
    </source>
</evidence>
<dbReference type="Pfam" id="PF09928">
    <property type="entry name" value="DUF2160"/>
    <property type="match status" value="1"/>
</dbReference>
<dbReference type="EMBL" id="FWXR01000015">
    <property type="protein sequence ID" value="SMC96628.1"/>
    <property type="molecule type" value="Genomic_DNA"/>
</dbReference>
<keyword evidence="2" id="KW-0812">Transmembrane</keyword>
<dbReference type="InterPro" id="IPR018678">
    <property type="entry name" value="DUF2160_TM"/>
</dbReference>
<keyword evidence="2" id="KW-0472">Membrane</keyword>
<name>A0A1W2DI26_9HYPH</name>
<feature type="region of interest" description="Disordered" evidence="1">
    <location>
        <begin position="1"/>
        <end position="28"/>
    </location>
</feature>
<accession>A0A1W2DI26</accession>
<dbReference type="AlphaFoldDB" id="A0A1W2DI26"/>
<dbReference type="STRING" id="937218.SAMN06297251_11511"/>
<dbReference type="OrthoDB" id="7689810at2"/>
<evidence type="ECO:0000313" key="4">
    <source>
        <dbReference type="Proteomes" id="UP000192656"/>
    </source>
</evidence>
<evidence type="ECO:0000313" key="3">
    <source>
        <dbReference type="EMBL" id="SMC96628.1"/>
    </source>
</evidence>
<gene>
    <name evidence="3" type="ORF">SAMN06297251_11511</name>
</gene>
<sequence length="89" mass="10355">MTRTDPQDIETPINLHEQEEESRQSPIDRKEHQGFLPIQTNWFDRLFISVVIWVALCLFWLRFLEPAGLSLNIAQVIAVILAVIIVWKG</sequence>
<protein>
    <submittedName>
        <fullName evidence="3">Predicted small integral membrane protein</fullName>
    </submittedName>
</protein>